<organism evidence="11 12">
    <name type="scientific">Rhizopus delemar (strain RA 99-880 / ATCC MYA-4621 / FGSC 9543 / NRRL 43880)</name>
    <name type="common">Mucormycosis agent</name>
    <name type="synonym">Rhizopus arrhizus var. delemar</name>
    <dbReference type="NCBI Taxonomy" id="246409"/>
    <lineage>
        <taxon>Eukaryota</taxon>
        <taxon>Fungi</taxon>
        <taxon>Fungi incertae sedis</taxon>
        <taxon>Mucoromycota</taxon>
        <taxon>Mucoromycotina</taxon>
        <taxon>Mucoromycetes</taxon>
        <taxon>Mucorales</taxon>
        <taxon>Mucorineae</taxon>
        <taxon>Rhizopodaceae</taxon>
        <taxon>Rhizopus</taxon>
    </lineage>
</organism>
<feature type="coiled-coil region" evidence="10">
    <location>
        <begin position="86"/>
        <end position="178"/>
    </location>
</feature>
<sequence length="211" mass="24981">MSQESTPIAKKDKSTNEKFDEVTDKWVKLTVKTFKTVNVHSLKSVKEAFRPILPKEGMEELENAHIQAQDFIDTELRNKLQEIKEKYQLNEKMQHLDNLMKEAKDRPPIEKRVLPTPEQIARSMIYESKEKERTRLQEEFNTLKAENDLLLQQLIEKKRELRGEIEIINETLEDTEKTFDIAFTLPLNDMTELSYRIDTTKKKRLFIAKKT</sequence>
<dbReference type="GeneID" id="93608637"/>
<evidence type="ECO:0000256" key="8">
    <source>
        <dbReference type="ARBA" id="ARBA00023306"/>
    </source>
</evidence>
<dbReference type="Proteomes" id="UP000009138">
    <property type="component" value="Unassembled WGS sequence"/>
</dbReference>
<protein>
    <submittedName>
        <fullName evidence="11">Uncharacterized protein</fullName>
    </submittedName>
</protein>
<dbReference type="OMA" id="NSELMDQ"/>
<keyword evidence="9" id="KW-0137">Centromere</keyword>
<comment type="subcellular location">
    <subcellularLocation>
        <location evidence="2">Chromosome</location>
        <location evidence="2">Centromere</location>
        <location evidence="2">Kinetochore</location>
    </subcellularLocation>
    <subcellularLocation>
        <location evidence="1">Nucleus</location>
    </subcellularLocation>
</comment>
<evidence type="ECO:0000256" key="6">
    <source>
        <dbReference type="ARBA" id="ARBA00022838"/>
    </source>
</evidence>
<evidence type="ECO:0000256" key="1">
    <source>
        <dbReference type="ARBA" id="ARBA00004123"/>
    </source>
</evidence>
<dbReference type="InterPro" id="IPR007128">
    <property type="entry name" value="PMF1/Nnf1"/>
</dbReference>
<evidence type="ECO:0000256" key="10">
    <source>
        <dbReference type="SAM" id="Coils"/>
    </source>
</evidence>
<keyword evidence="8" id="KW-0131">Cell cycle</keyword>
<dbReference type="GO" id="GO:0051301">
    <property type="term" value="P:cell division"/>
    <property type="evidence" value="ECO:0007669"/>
    <property type="project" value="UniProtKB-KW"/>
</dbReference>
<keyword evidence="6" id="KW-0995">Kinetochore</keyword>
<keyword evidence="10" id="KW-0175">Coiled coil</keyword>
<dbReference type="EMBL" id="CH476732">
    <property type="protein sequence ID" value="EIE76961.1"/>
    <property type="molecule type" value="Genomic_DNA"/>
</dbReference>
<keyword evidence="7" id="KW-0539">Nucleus</keyword>
<dbReference type="AlphaFoldDB" id="I1BL81"/>
<dbReference type="RefSeq" id="XP_067512357.1">
    <property type="nucleotide sequence ID" value="XM_067656256.1"/>
</dbReference>
<evidence type="ECO:0000256" key="3">
    <source>
        <dbReference type="ARBA" id="ARBA00022454"/>
    </source>
</evidence>
<evidence type="ECO:0000256" key="4">
    <source>
        <dbReference type="ARBA" id="ARBA00022618"/>
    </source>
</evidence>
<keyword evidence="12" id="KW-1185">Reference proteome</keyword>
<dbReference type="VEuPathDB" id="FungiDB:RO3G_01665"/>
<dbReference type="Pfam" id="PF03980">
    <property type="entry name" value="Nnf1"/>
    <property type="match status" value="1"/>
</dbReference>
<dbReference type="GO" id="GO:0000444">
    <property type="term" value="C:MIS12/MIND type complex"/>
    <property type="evidence" value="ECO:0007669"/>
    <property type="project" value="InterPro"/>
</dbReference>
<evidence type="ECO:0000256" key="5">
    <source>
        <dbReference type="ARBA" id="ARBA00022776"/>
    </source>
</evidence>
<evidence type="ECO:0000313" key="12">
    <source>
        <dbReference type="Proteomes" id="UP000009138"/>
    </source>
</evidence>
<name>I1BL81_RHIO9</name>
<reference evidence="11 12" key="1">
    <citation type="journal article" date="2009" name="PLoS Genet.">
        <title>Genomic analysis of the basal lineage fungus Rhizopus oryzae reveals a whole-genome duplication.</title>
        <authorList>
            <person name="Ma L.-J."/>
            <person name="Ibrahim A.S."/>
            <person name="Skory C."/>
            <person name="Grabherr M.G."/>
            <person name="Burger G."/>
            <person name="Butler M."/>
            <person name="Elias M."/>
            <person name="Idnurm A."/>
            <person name="Lang B.F."/>
            <person name="Sone T."/>
            <person name="Abe A."/>
            <person name="Calvo S.E."/>
            <person name="Corrochano L.M."/>
            <person name="Engels R."/>
            <person name="Fu J."/>
            <person name="Hansberg W."/>
            <person name="Kim J.-M."/>
            <person name="Kodira C.D."/>
            <person name="Koehrsen M.J."/>
            <person name="Liu B."/>
            <person name="Miranda-Saavedra D."/>
            <person name="O'Leary S."/>
            <person name="Ortiz-Castellanos L."/>
            <person name="Poulter R."/>
            <person name="Rodriguez-Romero J."/>
            <person name="Ruiz-Herrera J."/>
            <person name="Shen Y.-Q."/>
            <person name="Zeng Q."/>
            <person name="Galagan J."/>
            <person name="Birren B.W."/>
            <person name="Cuomo C.A."/>
            <person name="Wickes B.L."/>
        </authorList>
    </citation>
    <scope>NUCLEOTIDE SEQUENCE [LARGE SCALE GENOMIC DNA]</scope>
    <source>
        <strain evidence="12">RA 99-880 / ATCC MYA-4621 / FGSC 9543 / NRRL 43880</strain>
    </source>
</reference>
<dbReference type="OrthoDB" id="18453at2759"/>
<keyword evidence="5" id="KW-0498">Mitosis</keyword>
<proteinExistence type="predicted"/>
<evidence type="ECO:0000313" key="11">
    <source>
        <dbReference type="EMBL" id="EIE76961.1"/>
    </source>
</evidence>
<dbReference type="InParanoid" id="I1BL81"/>
<accession>I1BL81</accession>
<gene>
    <name evidence="11" type="ORF">RO3G_01665</name>
</gene>
<evidence type="ECO:0000256" key="2">
    <source>
        <dbReference type="ARBA" id="ARBA00004629"/>
    </source>
</evidence>
<keyword evidence="4" id="KW-0132">Cell division</keyword>
<evidence type="ECO:0000256" key="9">
    <source>
        <dbReference type="ARBA" id="ARBA00023328"/>
    </source>
</evidence>
<keyword evidence="3" id="KW-0158">Chromosome</keyword>
<dbReference type="GO" id="GO:0005634">
    <property type="term" value="C:nucleus"/>
    <property type="evidence" value="ECO:0007669"/>
    <property type="project" value="UniProtKB-SubCell"/>
</dbReference>
<evidence type="ECO:0000256" key="7">
    <source>
        <dbReference type="ARBA" id="ARBA00023242"/>
    </source>
</evidence>